<protein>
    <submittedName>
        <fullName evidence="2">Uncharacterized protein</fullName>
    </submittedName>
</protein>
<dbReference type="EMBL" id="CP015124">
    <property type="protein sequence ID" value="ANP36307.1"/>
    <property type="molecule type" value="Genomic_DNA"/>
</dbReference>
<evidence type="ECO:0000256" key="1">
    <source>
        <dbReference type="SAM" id="Phobius"/>
    </source>
</evidence>
<keyword evidence="1" id="KW-1133">Transmembrane helix</keyword>
<gene>
    <name evidence="2" type="ORF">JL2886_01389</name>
</gene>
<sequence length="137" mass="15240">MPTALHRPVLTAASLYFAAVFFCGFVLGSLRIFVLLPLMDELWAVCLELPIMLTLSWLIARHLTRNRKDLYPAAARLWMGIWAFGLLMVAEYVLATNLMGARPSSYFSHWATPAGAIGLAGQIAFALIPFVQRITRS</sequence>
<evidence type="ECO:0000313" key="3">
    <source>
        <dbReference type="Proteomes" id="UP000092565"/>
    </source>
</evidence>
<keyword evidence="3" id="KW-1185">Reference proteome</keyword>
<evidence type="ECO:0000313" key="2">
    <source>
        <dbReference type="EMBL" id="ANP36307.1"/>
    </source>
</evidence>
<feature type="transmembrane region" description="Helical" evidence="1">
    <location>
        <begin position="42"/>
        <end position="63"/>
    </location>
</feature>
<organism evidence="2 3">
    <name type="scientific">Phaeobacter gallaeciensis</name>
    <dbReference type="NCBI Taxonomy" id="60890"/>
    <lineage>
        <taxon>Bacteria</taxon>
        <taxon>Pseudomonadati</taxon>
        <taxon>Pseudomonadota</taxon>
        <taxon>Alphaproteobacteria</taxon>
        <taxon>Rhodobacterales</taxon>
        <taxon>Roseobacteraceae</taxon>
        <taxon>Phaeobacter</taxon>
    </lineage>
</organism>
<keyword evidence="1" id="KW-0472">Membrane</keyword>
<dbReference type="Proteomes" id="UP000092565">
    <property type="component" value="Chromosome"/>
</dbReference>
<reference evidence="2 3" key="1">
    <citation type="submission" date="2016-04" db="EMBL/GenBank/DDBJ databases">
        <authorList>
            <person name="Evans L.H."/>
            <person name="Alamgir A."/>
            <person name="Owens N."/>
            <person name="Weber N.D."/>
            <person name="Virtaneva K."/>
            <person name="Barbian K."/>
            <person name="Babar A."/>
            <person name="Rosenke K."/>
        </authorList>
    </citation>
    <scope>NUCLEOTIDE SEQUENCE [LARGE SCALE GENOMIC DNA]</scope>
    <source>
        <strain evidence="2 3">JL2886</strain>
    </source>
</reference>
<feature type="transmembrane region" description="Helical" evidence="1">
    <location>
        <begin position="107"/>
        <end position="131"/>
    </location>
</feature>
<keyword evidence="1" id="KW-0812">Transmembrane</keyword>
<feature type="transmembrane region" description="Helical" evidence="1">
    <location>
        <begin position="75"/>
        <end position="95"/>
    </location>
</feature>
<dbReference type="RefSeq" id="WP_065271303.1">
    <property type="nucleotide sequence ID" value="NZ_CP015124.1"/>
</dbReference>
<proteinExistence type="predicted"/>
<accession>A0A1B0ZQ62</accession>
<dbReference type="AlphaFoldDB" id="A0A1B0ZQ62"/>
<dbReference type="OrthoDB" id="7877055at2"/>
<feature type="transmembrane region" description="Helical" evidence="1">
    <location>
        <begin position="12"/>
        <end position="36"/>
    </location>
</feature>
<name>A0A1B0ZQ62_9RHOB</name>